<dbReference type="KEGG" id="scl:sce2749"/>
<dbReference type="AlphaFoldDB" id="A9GAT7"/>
<accession>A9GAT7</accession>
<keyword evidence="3" id="KW-1185">Reference proteome</keyword>
<dbReference type="Proteomes" id="UP000002139">
    <property type="component" value="Chromosome"/>
</dbReference>
<sequence>MRWNDEKSRRFQALRAAEARGTLTDPERAELSRLFEDLDAEEADALRPAMELAAARAEDLAAQKAQLESQADALARIVAEQEGLLADATAYLQKLREKNAALAEDYRRLMGHDLAPAR</sequence>
<reference evidence="2 3" key="1">
    <citation type="journal article" date="2007" name="Nat. Biotechnol.">
        <title>Complete genome sequence of the myxobacterium Sorangium cellulosum.</title>
        <authorList>
            <person name="Schneiker S."/>
            <person name="Perlova O."/>
            <person name="Kaiser O."/>
            <person name="Gerth K."/>
            <person name="Alici A."/>
            <person name="Altmeyer M.O."/>
            <person name="Bartels D."/>
            <person name="Bekel T."/>
            <person name="Beyer S."/>
            <person name="Bode E."/>
            <person name="Bode H.B."/>
            <person name="Bolten C.J."/>
            <person name="Choudhuri J.V."/>
            <person name="Doss S."/>
            <person name="Elnakady Y.A."/>
            <person name="Frank B."/>
            <person name="Gaigalat L."/>
            <person name="Goesmann A."/>
            <person name="Groeger C."/>
            <person name="Gross F."/>
            <person name="Jelsbak L."/>
            <person name="Jelsbak L."/>
            <person name="Kalinowski J."/>
            <person name="Kegler C."/>
            <person name="Knauber T."/>
            <person name="Konietzny S."/>
            <person name="Kopp M."/>
            <person name="Krause L."/>
            <person name="Krug D."/>
            <person name="Linke B."/>
            <person name="Mahmud T."/>
            <person name="Martinez-Arias R."/>
            <person name="McHardy A.C."/>
            <person name="Merai M."/>
            <person name="Meyer F."/>
            <person name="Mormann S."/>
            <person name="Munoz-Dorado J."/>
            <person name="Perez J."/>
            <person name="Pradella S."/>
            <person name="Rachid S."/>
            <person name="Raddatz G."/>
            <person name="Rosenau F."/>
            <person name="Rueckert C."/>
            <person name="Sasse F."/>
            <person name="Scharfe M."/>
            <person name="Schuster S.C."/>
            <person name="Suen G."/>
            <person name="Treuner-Lange A."/>
            <person name="Velicer G.J."/>
            <person name="Vorholter F.-J."/>
            <person name="Weissman K.J."/>
            <person name="Welch R.D."/>
            <person name="Wenzel S.C."/>
            <person name="Whitworth D.E."/>
            <person name="Wilhelm S."/>
            <person name="Wittmann C."/>
            <person name="Bloecker H."/>
            <person name="Puehler A."/>
            <person name="Mueller R."/>
        </authorList>
    </citation>
    <scope>NUCLEOTIDE SEQUENCE [LARGE SCALE GENOMIC DNA]</scope>
    <source>
        <strain evidence="3">So ce56</strain>
    </source>
</reference>
<organism evidence="2 3">
    <name type="scientific">Sorangium cellulosum (strain So ce56)</name>
    <name type="common">Polyangium cellulosum (strain So ce56)</name>
    <dbReference type="NCBI Taxonomy" id="448385"/>
    <lineage>
        <taxon>Bacteria</taxon>
        <taxon>Pseudomonadati</taxon>
        <taxon>Myxococcota</taxon>
        <taxon>Polyangia</taxon>
        <taxon>Polyangiales</taxon>
        <taxon>Polyangiaceae</taxon>
        <taxon>Sorangium</taxon>
    </lineage>
</organism>
<proteinExistence type="predicted"/>
<gene>
    <name evidence="2" type="ordered locus">sce2749</name>
</gene>
<dbReference type="EMBL" id="AM746676">
    <property type="protein sequence ID" value="CAN92908.1"/>
    <property type="molecule type" value="Genomic_DNA"/>
</dbReference>
<evidence type="ECO:0000313" key="3">
    <source>
        <dbReference type="Proteomes" id="UP000002139"/>
    </source>
</evidence>
<feature type="coiled-coil region" evidence="1">
    <location>
        <begin position="50"/>
        <end position="112"/>
    </location>
</feature>
<keyword evidence="1" id="KW-0175">Coiled coil</keyword>
<evidence type="ECO:0000313" key="2">
    <source>
        <dbReference type="EMBL" id="CAN92908.1"/>
    </source>
</evidence>
<protein>
    <submittedName>
        <fullName evidence="2">Uncharacterized protein</fullName>
    </submittedName>
</protein>
<dbReference type="BioCyc" id="SCEL448385:SCE_RS14090-MONOMER"/>
<dbReference type="STRING" id="448385.sce2749"/>
<name>A9GAT7_SORC5</name>
<evidence type="ECO:0000256" key="1">
    <source>
        <dbReference type="SAM" id="Coils"/>
    </source>
</evidence>
<dbReference type="HOGENOM" id="CLU_2071586_0_0_7"/>